<feature type="DNA-binding region" description="TEA" evidence="2">
    <location>
        <begin position="18"/>
        <end position="92"/>
    </location>
</feature>
<dbReference type="PROSITE" id="PS51088">
    <property type="entry name" value="TEA_2"/>
    <property type="match status" value="1"/>
</dbReference>
<keyword evidence="5" id="KW-1185">Reference proteome</keyword>
<dbReference type="SMART" id="SM00426">
    <property type="entry name" value="TEA"/>
    <property type="match status" value="1"/>
</dbReference>
<evidence type="ECO:0000313" key="5">
    <source>
        <dbReference type="Proteomes" id="UP001218188"/>
    </source>
</evidence>
<dbReference type="Pfam" id="PF01285">
    <property type="entry name" value="TEA"/>
    <property type="match status" value="1"/>
</dbReference>
<reference evidence="4" key="1">
    <citation type="submission" date="2023-03" db="EMBL/GenBank/DDBJ databases">
        <title>Massive genome expansion in bonnet fungi (Mycena s.s.) driven by repeated elements and novel gene families across ecological guilds.</title>
        <authorList>
            <consortium name="Lawrence Berkeley National Laboratory"/>
            <person name="Harder C.B."/>
            <person name="Miyauchi S."/>
            <person name="Viragh M."/>
            <person name="Kuo A."/>
            <person name="Thoen E."/>
            <person name="Andreopoulos B."/>
            <person name="Lu D."/>
            <person name="Skrede I."/>
            <person name="Drula E."/>
            <person name="Henrissat B."/>
            <person name="Morin E."/>
            <person name="Kohler A."/>
            <person name="Barry K."/>
            <person name="LaButti K."/>
            <person name="Morin E."/>
            <person name="Salamov A."/>
            <person name="Lipzen A."/>
            <person name="Mereny Z."/>
            <person name="Hegedus B."/>
            <person name="Baldrian P."/>
            <person name="Stursova M."/>
            <person name="Weitz H."/>
            <person name="Taylor A."/>
            <person name="Grigoriev I.V."/>
            <person name="Nagy L.G."/>
            <person name="Martin F."/>
            <person name="Kauserud H."/>
        </authorList>
    </citation>
    <scope>NUCLEOTIDE SEQUENCE</scope>
    <source>
        <strain evidence="4">CBHHK200</strain>
    </source>
</reference>
<dbReference type="EMBL" id="JARJCM010000075">
    <property type="protein sequence ID" value="KAJ7032160.1"/>
    <property type="molecule type" value="Genomic_DNA"/>
</dbReference>
<dbReference type="InterPro" id="IPR000818">
    <property type="entry name" value="TEA/ATTS_dom"/>
</dbReference>
<dbReference type="Gene3D" id="6.10.20.40">
    <property type="entry name" value="TEA/ATTS domain"/>
    <property type="match status" value="1"/>
</dbReference>
<feature type="domain" description="TEA" evidence="3">
    <location>
        <begin position="18"/>
        <end position="92"/>
    </location>
</feature>
<proteinExistence type="inferred from homology"/>
<name>A0AAD6SR73_9AGAR</name>
<dbReference type="PRINTS" id="PR00065">
    <property type="entry name" value="TEADOMAIN"/>
</dbReference>
<sequence length="284" mass="32278">MSRTALQTVLGSRRCWKKLHGEDVWPLHLEAALIEALEQYVPDDSRETNVLGRYRGRNQFIADYIFRQTGEHRTNKQVGSRLQQMRHCTRDPRIRDLLNPARSASWYSRDQHQNMELSSFTDWLEPQPRPEHISIPILPRRSRSAYSLPATQALFDTQHSMRITSQPRPLEAITPTTTFLSPHPIVAQSWSAVVLEGQIIHAETVPLIIMPEEPAFGTGFLHSTSLVPDYWQTIVDSPDPTSFTILQEVVKDNDSTISFSAQYKFVYARGSLIVARGGLVGFGV</sequence>
<dbReference type="AlphaFoldDB" id="A0AAD6SR73"/>
<accession>A0AAD6SR73</accession>
<dbReference type="GO" id="GO:0003700">
    <property type="term" value="F:DNA-binding transcription factor activity"/>
    <property type="evidence" value="ECO:0007669"/>
    <property type="project" value="InterPro"/>
</dbReference>
<dbReference type="Proteomes" id="UP001218188">
    <property type="component" value="Unassembled WGS sequence"/>
</dbReference>
<protein>
    <submittedName>
        <fullName evidence="4">TEA/ATTS domain family-domain-containing protein</fullName>
    </submittedName>
</protein>
<dbReference type="InterPro" id="IPR038096">
    <property type="entry name" value="TEA/ATTS_sf"/>
</dbReference>
<comment type="caution">
    <text evidence="4">The sequence shown here is derived from an EMBL/GenBank/DDBJ whole genome shotgun (WGS) entry which is preliminary data.</text>
</comment>
<comment type="similarity">
    <text evidence="1">Belongs to the TEC1 family.</text>
</comment>
<organism evidence="4 5">
    <name type="scientific">Mycena alexandri</name>
    <dbReference type="NCBI Taxonomy" id="1745969"/>
    <lineage>
        <taxon>Eukaryota</taxon>
        <taxon>Fungi</taxon>
        <taxon>Dikarya</taxon>
        <taxon>Basidiomycota</taxon>
        <taxon>Agaricomycotina</taxon>
        <taxon>Agaricomycetes</taxon>
        <taxon>Agaricomycetidae</taxon>
        <taxon>Agaricales</taxon>
        <taxon>Marasmiineae</taxon>
        <taxon>Mycenaceae</taxon>
        <taxon>Mycena</taxon>
    </lineage>
</organism>
<gene>
    <name evidence="4" type="ORF">C8F04DRAFT_1359369</name>
</gene>
<evidence type="ECO:0000259" key="3">
    <source>
        <dbReference type="PROSITE" id="PS51088"/>
    </source>
</evidence>
<evidence type="ECO:0000256" key="1">
    <source>
        <dbReference type="ARBA" id="ARBA00008421"/>
    </source>
</evidence>
<evidence type="ECO:0000256" key="2">
    <source>
        <dbReference type="PROSITE-ProRule" id="PRU00505"/>
    </source>
</evidence>
<evidence type="ECO:0000313" key="4">
    <source>
        <dbReference type="EMBL" id="KAJ7032160.1"/>
    </source>
</evidence>